<reference evidence="2" key="1">
    <citation type="journal article" date="2014" name="Front. Microbiol.">
        <title>High frequency of phylogenetically diverse reductive dehalogenase-homologous genes in deep subseafloor sedimentary metagenomes.</title>
        <authorList>
            <person name="Kawai M."/>
            <person name="Futagami T."/>
            <person name="Toyoda A."/>
            <person name="Takaki Y."/>
            <person name="Nishi S."/>
            <person name="Hori S."/>
            <person name="Arai W."/>
            <person name="Tsubouchi T."/>
            <person name="Morono Y."/>
            <person name="Uchiyama I."/>
            <person name="Ito T."/>
            <person name="Fujiyama A."/>
            <person name="Inagaki F."/>
            <person name="Takami H."/>
        </authorList>
    </citation>
    <scope>NUCLEOTIDE SEQUENCE</scope>
    <source>
        <strain evidence="2">Expedition CK06-06</strain>
    </source>
</reference>
<keyword evidence="1" id="KW-0175">Coiled coil</keyword>
<accession>X0YY13</accession>
<name>X0YY13_9ZZZZ</name>
<feature type="coiled-coil region" evidence="1">
    <location>
        <begin position="12"/>
        <end position="39"/>
    </location>
</feature>
<dbReference type="AlphaFoldDB" id="X0YY13"/>
<gene>
    <name evidence="2" type="ORF">S01H1_79271</name>
</gene>
<evidence type="ECO:0000256" key="1">
    <source>
        <dbReference type="SAM" id="Coils"/>
    </source>
</evidence>
<comment type="caution">
    <text evidence="2">The sequence shown here is derived from an EMBL/GenBank/DDBJ whole genome shotgun (WGS) entry which is preliminary data.</text>
</comment>
<dbReference type="EMBL" id="BARS01053422">
    <property type="protein sequence ID" value="GAG51402.1"/>
    <property type="molecule type" value="Genomic_DNA"/>
</dbReference>
<evidence type="ECO:0000313" key="2">
    <source>
        <dbReference type="EMBL" id="GAG51402.1"/>
    </source>
</evidence>
<proteinExistence type="predicted"/>
<protein>
    <submittedName>
        <fullName evidence="2">Uncharacterized protein</fullName>
    </submittedName>
</protein>
<sequence length="100" mass="11797">MNLIEKFQEWRRENARKERAKKRKRLRSIVAEMRKEENNGRLRHLLFSFPDVVSVTLDSGGWSKARCEARLRSGHEFTGRSLFAQDAIRNCAAKVAFYLR</sequence>
<organism evidence="2">
    <name type="scientific">marine sediment metagenome</name>
    <dbReference type="NCBI Taxonomy" id="412755"/>
    <lineage>
        <taxon>unclassified sequences</taxon>
        <taxon>metagenomes</taxon>
        <taxon>ecological metagenomes</taxon>
    </lineage>
</organism>